<dbReference type="Proteomes" id="UP000032360">
    <property type="component" value="Unassembled WGS sequence"/>
</dbReference>
<dbReference type="AlphaFoldDB" id="A0A0D8HFM4"/>
<protein>
    <submittedName>
        <fullName evidence="1">Uncharacterized protein</fullName>
    </submittedName>
</protein>
<accession>A0A0D8HFM4</accession>
<reference evidence="1 2" key="1">
    <citation type="submission" date="2015-01" db="EMBL/GenBank/DDBJ databases">
        <title>Draft genome of the acidophilic iron oxidizer Acidithrix ferrooxidans strain Py-F3.</title>
        <authorList>
            <person name="Poehlein A."/>
            <person name="Eisen S."/>
            <person name="Schloemann M."/>
            <person name="Johnson B.D."/>
            <person name="Daniel R."/>
            <person name="Muehling M."/>
        </authorList>
    </citation>
    <scope>NUCLEOTIDE SEQUENCE [LARGE SCALE GENOMIC DNA]</scope>
    <source>
        <strain evidence="1 2">Py-F3</strain>
    </source>
</reference>
<comment type="caution">
    <text evidence="1">The sequence shown here is derived from an EMBL/GenBank/DDBJ whole genome shotgun (WGS) entry which is preliminary data.</text>
</comment>
<evidence type="ECO:0000313" key="2">
    <source>
        <dbReference type="Proteomes" id="UP000032360"/>
    </source>
</evidence>
<name>A0A0D8HFM4_9ACTN</name>
<keyword evidence="2" id="KW-1185">Reference proteome</keyword>
<dbReference type="RefSeq" id="WP_152626049.1">
    <property type="nucleotide sequence ID" value="NZ_JXYS01000075.1"/>
</dbReference>
<proteinExistence type="predicted"/>
<organism evidence="1 2">
    <name type="scientific">Acidithrix ferrooxidans</name>
    <dbReference type="NCBI Taxonomy" id="1280514"/>
    <lineage>
        <taxon>Bacteria</taxon>
        <taxon>Bacillati</taxon>
        <taxon>Actinomycetota</taxon>
        <taxon>Acidimicrobiia</taxon>
        <taxon>Acidimicrobiales</taxon>
        <taxon>Acidimicrobiaceae</taxon>
        <taxon>Acidithrix</taxon>
    </lineage>
</organism>
<gene>
    <name evidence="1" type="ORF">AXFE_23930</name>
</gene>
<evidence type="ECO:0000313" key="1">
    <source>
        <dbReference type="EMBL" id="KJF16728.1"/>
    </source>
</evidence>
<sequence>MGTKGENLFDAQVVIDLKALLAGLVISVTFDHTFMPPNIVSEIPPSEYLGFEVLDITFDPVMGRRRILIHLIRDGSSTIATLDADDYLPVINDSSSMELWPNSSGEEVMINLMSVHLMEIIGAIPAQEPLPEIIQIS</sequence>
<dbReference type="EMBL" id="JXYS01000075">
    <property type="protein sequence ID" value="KJF16728.1"/>
    <property type="molecule type" value="Genomic_DNA"/>
</dbReference>